<organism evidence="3 4">
    <name type="scientific">Steinernema glaseri</name>
    <dbReference type="NCBI Taxonomy" id="37863"/>
    <lineage>
        <taxon>Eukaryota</taxon>
        <taxon>Metazoa</taxon>
        <taxon>Ecdysozoa</taxon>
        <taxon>Nematoda</taxon>
        <taxon>Chromadorea</taxon>
        <taxon>Rhabditida</taxon>
        <taxon>Tylenchina</taxon>
        <taxon>Panagrolaimomorpha</taxon>
        <taxon>Strongyloidoidea</taxon>
        <taxon>Steinernematidae</taxon>
        <taxon>Steinernema</taxon>
    </lineage>
</organism>
<feature type="transmembrane region" description="Helical" evidence="2">
    <location>
        <begin position="19"/>
        <end position="42"/>
    </location>
</feature>
<feature type="region of interest" description="Disordered" evidence="1">
    <location>
        <begin position="60"/>
        <end position="86"/>
    </location>
</feature>
<name>A0A1I7Y4I8_9BILA</name>
<evidence type="ECO:0000313" key="4">
    <source>
        <dbReference type="WBParaSite" id="L893_g12405.t1"/>
    </source>
</evidence>
<evidence type="ECO:0000313" key="3">
    <source>
        <dbReference type="Proteomes" id="UP000095287"/>
    </source>
</evidence>
<sequence length="86" mass="9841">MVDIRIHLSEEHNCSMLNLTFFCAQLILTVIVLLSCVTHFYIKRSVVKWVLKGRGRSKYERLPSENAPSSSHAEDPEKRSARPATK</sequence>
<accession>A0A1I7Y4I8</accession>
<keyword evidence="3" id="KW-1185">Reference proteome</keyword>
<keyword evidence="2" id="KW-0812">Transmembrane</keyword>
<evidence type="ECO:0000256" key="1">
    <source>
        <dbReference type="SAM" id="MobiDB-lite"/>
    </source>
</evidence>
<dbReference type="AlphaFoldDB" id="A0A1I7Y4I8"/>
<proteinExistence type="predicted"/>
<keyword evidence="2" id="KW-1133">Transmembrane helix</keyword>
<dbReference type="Proteomes" id="UP000095287">
    <property type="component" value="Unplaced"/>
</dbReference>
<reference evidence="4" key="1">
    <citation type="submission" date="2016-11" db="UniProtKB">
        <authorList>
            <consortium name="WormBaseParasite"/>
        </authorList>
    </citation>
    <scope>IDENTIFICATION</scope>
</reference>
<dbReference type="WBParaSite" id="L893_g12405.t1">
    <property type="protein sequence ID" value="L893_g12405.t1"/>
    <property type="gene ID" value="L893_g12405"/>
</dbReference>
<keyword evidence="2" id="KW-0472">Membrane</keyword>
<protein>
    <submittedName>
        <fullName evidence="4">Transmembrane protein</fullName>
    </submittedName>
</protein>
<evidence type="ECO:0000256" key="2">
    <source>
        <dbReference type="SAM" id="Phobius"/>
    </source>
</evidence>